<feature type="transmembrane region" description="Helical" evidence="2">
    <location>
        <begin position="249"/>
        <end position="271"/>
    </location>
</feature>
<dbReference type="InterPro" id="IPR002656">
    <property type="entry name" value="Acyl_transf_3_dom"/>
</dbReference>
<keyword evidence="4" id="KW-0012">Acyltransferase</keyword>
<accession>A0A4P9WJA9</accession>
<feature type="transmembrane region" description="Helical" evidence="2">
    <location>
        <begin position="309"/>
        <end position="327"/>
    </location>
</feature>
<dbReference type="PANTHER" id="PTHR23028:SF134">
    <property type="entry name" value="PUTATIVE (AFU_ORTHOLOGUE AFUA_4G08520)-RELATED"/>
    <property type="match status" value="1"/>
</dbReference>
<dbReference type="PANTHER" id="PTHR23028">
    <property type="entry name" value="ACETYLTRANSFERASE"/>
    <property type="match status" value="1"/>
</dbReference>
<evidence type="ECO:0000259" key="3">
    <source>
        <dbReference type="Pfam" id="PF01757"/>
    </source>
</evidence>
<feature type="transmembrane region" description="Helical" evidence="2">
    <location>
        <begin position="377"/>
        <end position="399"/>
    </location>
</feature>
<keyword evidence="5" id="KW-1185">Reference proteome</keyword>
<evidence type="ECO:0000313" key="4">
    <source>
        <dbReference type="EMBL" id="RKO92135.1"/>
    </source>
</evidence>
<feature type="transmembrane region" description="Helical" evidence="2">
    <location>
        <begin position="277"/>
        <end position="297"/>
    </location>
</feature>
<feature type="transmembrane region" description="Helical" evidence="2">
    <location>
        <begin position="439"/>
        <end position="464"/>
    </location>
</feature>
<keyword evidence="4" id="KW-0808">Transferase</keyword>
<feature type="transmembrane region" description="Helical" evidence="2">
    <location>
        <begin position="118"/>
        <end position="140"/>
    </location>
</feature>
<proteinExistence type="predicted"/>
<organism evidence="4 5">
    <name type="scientific">Blyttiomyces helicus</name>
    <dbReference type="NCBI Taxonomy" id="388810"/>
    <lineage>
        <taxon>Eukaryota</taxon>
        <taxon>Fungi</taxon>
        <taxon>Fungi incertae sedis</taxon>
        <taxon>Chytridiomycota</taxon>
        <taxon>Chytridiomycota incertae sedis</taxon>
        <taxon>Chytridiomycetes</taxon>
        <taxon>Chytridiomycetes incertae sedis</taxon>
        <taxon>Blyttiomyces</taxon>
    </lineage>
</organism>
<dbReference type="InterPro" id="IPR050879">
    <property type="entry name" value="Acyltransferase_3"/>
</dbReference>
<dbReference type="Proteomes" id="UP000269721">
    <property type="component" value="Unassembled WGS sequence"/>
</dbReference>
<reference evidence="5" key="1">
    <citation type="journal article" date="2018" name="Nat. Microbiol.">
        <title>Leveraging single-cell genomics to expand the fungal tree of life.</title>
        <authorList>
            <person name="Ahrendt S.R."/>
            <person name="Quandt C.A."/>
            <person name="Ciobanu D."/>
            <person name="Clum A."/>
            <person name="Salamov A."/>
            <person name="Andreopoulos B."/>
            <person name="Cheng J.F."/>
            <person name="Woyke T."/>
            <person name="Pelin A."/>
            <person name="Henrissat B."/>
            <person name="Reynolds N.K."/>
            <person name="Benny G.L."/>
            <person name="Smith M.E."/>
            <person name="James T.Y."/>
            <person name="Grigoriev I.V."/>
        </authorList>
    </citation>
    <scope>NUCLEOTIDE SEQUENCE [LARGE SCALE GENOMIC DNA]</scope>
</reference>
<keyword evidence="2" id="KW-0472">Membrane</keyword>
<evidence type="ECO:0000313" key="5">
    <source>
        <dbReference type="Proteomes" id="UP000269721"/>
    </source>
</evidence>
<evidence type="ECO:0000256" key="1">
    <source>
        <dbReference type="SAM" id="MobiDB-lite"/>
    </source>
</evidence>
<sequence length="542" mass="61344">MDLSLSRSQMRMNGSPQNSTIFDSEAPSLPLPTTSARGVKPGALVDVDLHKDHPSAKPSAAHAQKLDWVDGLRGFACWQVANSHCLGQLLNGVEWHVSTLIQPFPNSPATLSPTQEVLAGHNSVMLFFILSGRVLLNGFLKRRDPSYVASGAFRRPLRLGLPIYAGLLLHIFFTRIGVYHINTFASDKLQAYGVSNWFKYPEDMDIHHPAMQSVGGFLWSVPRMFLYHQLVPYPNRVQWTLPYEMEQSYYLFALVIFASFIGSRRWIFYFLATFMSWWMTTWSYPFFVGLIIADAAVSGHLTSIRSSRAWRYLHPFLLTFTASLWILSSMPEVNTELKRLENTLLHSWLPDPDWNAGGNIGFYDSSQLPFWKPDNVIFIHALTVILSIETTPVLQAVFSTRPMLFLGKISYMLYLFHPLFHATVPSLVMYLTIDYLPYSVAIVLAYLVNMAVIIPFSWLMYELFDMPSVRAAKWIVDKLFKDPWGFHAFAGCVRAAIALPKRVVRAAPVAVLRVLVAFPIVLLRAGRVLVARWTAKAGYAGL</sequence>
<protein>
    <submittedName>
        <fullName evidence="4">Acyltransferase family-domain-containing protein</fullName>
    </submittedName>
</protein>
<evidence type="ECO:0000256" key="2">
    <source>
        <dbReference type="SAM" id="Phobius"/>
    </source>
</evidence>
<dbReference type="EMBL" id="KZ994765">
    <property type="protein sequence ID" value="RKO92135.1"/>
    <property type="molecule type" value="Genomic_DNA"/>
</dbReference>
<feature type="transmembrane region" description="Helical" evidence="2">
    <location>
        <begin position="506"/>
        <end position="526"/>
    </location>
</feature>
<dbReference type="Pfam" id="PF01757">
    <property type="entry name" value="Acyl_transf_3"/>
    <property type="match status" value="1"/>
</dbReference>
<dbReference type="AlphaFoldDB" id="A0A4P9WJA9"/>
<keyword evidence="2" id="KW-0812">Transmembrane</keyword>
<feature type="transmembrane region" description="Helical" evidence="2">
    <location>
        <begin position="411"/>
        <end position="433"/>
    </location>
</feature>
<dbReference type="OrthoDB" id="10031269at2759"/>
<feature type="transmembrane region" description="Helical" evidence="2">
    <location>
        <begin position="210"/>
        <end position="228"/>
    </location>
</feature>
<feature type="domain" description="Acyltransferase 3" evidence="3">
    <location>
        <begin position="67"/>
        <end position="461"/>
    </location>
</feature>
<name>A0A4P9WJA9_9FUNG</name>
<feature type="region of interest" description="Disordered" evidence="1">
    <location>
        <begin position="1"/>
        <end position="37"/>
    </location>
</feature>
<feature type="compositionally biased region" description="Polar residues" evidence="1">
    <location>
        <begin position="1"/>
        <end position="22"/>
    </location>
</feature>
<keyword evidence="2" id="KW-1133">Transmembrane helix</keyword>
<dbReference type="GO" id="GO:0016747">
    <property type="term" value="F:acyltransferase activity, transferring groups other than amino-acyl groups"/>
    <property type="evidence" value="ECO:0007669"/>
    <property type="project" value="InterPro"/>
</dbReference>
<feature type="transmembrane region" description="Helical" evidence="2">
    <location>
        <begin position="161"/>
        <end position="181"/>
    </location>
</feature>
<gene>
    <name evidence="4" type="ORF">BDK51DRAFT_30486</name>
</gene>